<keyword evidence="3" id="KW-1185">Reference proteome</keyword>
<proteinExistence type="predicted"/>
<evidence type="ECO:0000313" key="3">
    <source>
        <dbReference type="Proteomes" id="UP000585474"/>
    </source>
</evidence>
<dbReference type="EMBL" id="BJWL01000106">
    <property type="protein sequence ID" value="GFS30065.1"/>
    <property type="molecule type" value="Genomic_DNA"/>
</dbReference>
<gene>
    <name evidence="2" type="ORF">Acr_00g0009930</name>
</gene>
<feature type="compositionally biased region" description="Basic residues" evidence="1">
    <location>
        <begin position="53"/>
        <end position="62"/>
    </location>
</feature>
<protein>
    <submittedName>
        <fullName evidence="2">Uncharacterized protein</fullName>
    </submittedName>
</protein>
<name>A0A7J0DAV3_9ERIC</name>
<dbReference type="Proteomes" id="UP000585474">
    <property type="component" value="Unassembled WGS sequence"/>
</dbReference>
<accession>A0A7J0DAV3</accession>
<reference evidence="3" key="1">
    <citation type="submission" date="2019-07" db="EMBL/GenBank/DDBJ databases">
        <title>De Novo Assembly of kiwifruit Actinidia rufa.</title>
        <authorList>
            <person name="Sugita-Konishi S."/>
            <person name="Sato K."/>
            <person name="Mori E."/>
            <person name="Abe Y."/>
            <person name="Kisaki G."/>
            <person name="Hamano K."/>
            <person name="Suezawa K."/>
            <person name="Otani M."/>
            <person name="Fukuda T."/>
            <person name="Manabe T."/>
            <person name="Gomi K."/>
            <person name="Tabuchi M."/>
            <person name="Akimitsu K."/>
            <person name="Kataoka I."/>
        </authorList>
    </citation>
    <scope>NUCLEOTIDE SEQUENCE [LARGE SCALE GENOMIC DNA]</scope>
    <source>
        <strain evidence="3">cv. Fuchu</strain>
    </source>
</reference>
<comment type="caution">
    <text evidence="2">The sequence shown here is derived from an EMBL/GenBank/DDBJ whole genome shotgun (WGS) entry which is preliminary data.</text>
</comment>
<evidence type="ECO:0000256" key="1">
    <source>
        <dbReference type="SAM" id="MobiDB-lite"/>
    </source>
</evidence>
<organism evidence="2 3">
    <name type="scientific">Actinidia rufa</name>
    <dbReference type="NCBI Taxonomy" id="165716"/>
    <lineage>
        <taxon>Eukaryota</taxon>
        <taxon>Viridiplantae</taxon>
        <taxon>Streptophyta</taxon>
        <taxon>Embryophyta</taxon>
        <taxon>Tracheophyta</taxon>
        <taxon>Spermatophyta</taxon>
        <taxon>Magnoliopsida</taxon>
        <taxon>eudicotyledons</taxon>
        <taxon>Gunneridae</taxon>
        <taxon>Pentapetalae</taxon>
        <taxon>asterids</taxon>
        <taxon>Ericales</taxon>
        <taxon>Actinidiaceae</taxon>
        <taxon>Actinidia</taxon>
    </lineage>
</organism>
<evidence type="ECO:0000313" key="2">
    <source>
        <dbReference type="EMBL" id="GFS30065.1"/>
    </source>
</evidence>
<feature type="region of interest" description="Disordered" evidence="1">
    <location>
        <begin position="25"/>
        <end position="69"/>
    </location>
</feature>
<sequence length="69" mass="7799">MGSQWRKVKLALGMKCVYVPRTIENDDSTPERASADALLSPVTPSSHWSKLSKSIRRSSKVRKTLDRKL</sequence>
<dbReference type="AlphaFoldDB" id="A0A7J0DAV3"/>